<proteinExistence type="predicted"/>
<evidence type="ECO:0008006" key="3">
    <source>
        <dbReference type="Google" id="ProtNLM"/>
    </source>
</evidence>
<feature type="transmembrane region" description="Helical" evidence="1">
    <location>
        <begin position="67"/>
        <end position="87"/>
    </location>
</feature>
<keyword evidence="1" id="KW-0472">Membrane</keyword>
<organism evidence="2">
    <name type="scientific">marine sediment metagenome</name>
    <dbReference type="NCBI Taxonomy" id="412755"/>
    <lineage>
        <taxon>unclassified sequences</taxon>
        <taxon>metagenomes</taxon>
        <taxon>ecological metagenomes</taxon>
    </lineage>
</organism>
<keyword evidence="1" id="KW-0812">Transmembrane</keyword>
<gene>
    <name evidence="2" type="ORF">S03H2_32128</name>
</gene>
<feature type="transmembrane region" description="Helical" evidence="1">
    <location>
        <begin position="30"/>
        <end position="55"/>
    </location>
</feature>
<feature type="transmembrane region" description="Helical" evidence="1">
    <location>
        <begin position="158"/>
        <end position="183"/>
    </location>
</feature>
<name>X1G8P3_9ZZZZ</name>
<accession>X1G8P3</accession>
<dbReference type="AlphaFoldDB" id="X1G8P3"/>
<protein>
    <recommendedName>
        <fullName evidence="3">ABC-2 type transporter domain-containing protein</fullName>
    </recommendedName>
</protein>
<feature type="non-terminal residue" evidence="2">
    <location>
        <position position="1"/>
    </location>
</feature>
<sequence>GMLISFISIFTLGWIGVLMKSGNIDHFISLLPFLTALYLYSLFILFLFTSITMALSSIFKKPKTVSITVFILVIFSFIAFFLIRTFIGQFYGIYQIYHFDLGYHLGNVFVLFIETLNAIPPSAAWQMLFGQLTGVYSLTSTIDPDQGINLGGLEKTNYYLPIFSLLIWVLIAALLLFFGIWSLKRREISI</sequence>
<comment type="caution">
    <text evidence="2">The sequence shown here is derived from an EMBL/GenBank/DDBJ whole genome shotgun (WGS) entry which is preliminary data.</text>
</comment>
<evidence type="ECO:0000256" key="1">
    <source>
        <dbReference type="SAM" id="Phobius"/>
    </source>
</evidence>
<evidence type="ECO:0000313" key="2">
    <source>
        <dbReference type="EMBL" id="GAH53587.1"/>
    </source>
</evidence>
<keyword evidence="1" id="KW-1133">Transmembrane helix</keyword>
<reference evidence="2" key="1">
    <citation type="journal article" date="2014" name="Front. Microbiol.">
        <title>High frequency of phylogenetically diverse reductive dehalogenase-homologous genes in deep subseafloor sedimentary metagenomes.</title>
        <authorList>
            <person name="Kawai M."/>
            <person name="Futagami T."/>
            <person name="Toyoda A."/>
            <person name="Takaki Y."/>
            <person name="Nishi S."/>
            <person name="Hori S."/>
            <person name="Arai W."/>
            <person name="Tsubouchi T."/>
            <person name="Morono Y."/>
            <person name="Uchiyama I."/>
            <person name="Ito T."/>
            <person name="Fujiyama A."/>
            <person name="Inagaki F."/>
            <person name="Takami H."/>
        </authorList>
    </citation>
    <scope>NUCLEOTIDE SEQUENCE</scope>
    <source>
        <strain evidence="2">Expedition CK06-06</strain>
    </source>
</reference>
<dbReference type="EMBL" id="BARU01019510">
    <property type="protein sequence ID" value="GAH53587.1"/>
    <property type="molecule type" value="Genomic_DNA"/>
</dbReference>